<keyword evidence="12" id="KW-1185">Reference proteome</keyword>
<comment type="cofactor">
    <cofactor evidence="7">
        <name>Zn(2+)</name>
        <dbReference type="ChEBI" id="CHEBI:29105"/>
    </cofactor>
    <text evidence="7">Binds 1 zinc ion per subunit.</text>
</comment>
<dbReference type="STRING" id="240176.A8NRB5"/>
<keyword evidence="4" id="KW-0049">Antioxidant</keyword>
<dbReference type="RefSeq" id="XP_001835743.1">
    <property type="nucleotide sequence ID" value="XM_001835691.2"/>
</dbReference>
<dbReference type="InterPro" id="IPR018152">
    <property type="entry name" value="SOD_Cu/Zn_BS"/>
</dbReference>
<dbReference type="SUPFAM" id="SSF49329">
    <property type="entry name" value="Cu,Zn superoxide dismutase-like"/>
    <property type="match status" value="1"/>
</dbReference>
<dbReference type="FunFam" id="2.60.40.200:FF:000001">
    <property type="entry name" value="Superoxide dismutase [Cu-Zn]"/>
    <property type="match status" value="1"/>
</dbReference>
<evidence type="ECO:0000259" key="10">
    <source>
        <dbReference type="Pfam" id="PF00080"/>
    </source>
</evidence>
<dbReference type="PANTHER" id="PTHR10003">
    <property type="entry name" value="SUPEROXIDE DISMUTASE CU-ZN -RELATED"/>
    <property type="match status" value="1"/>
</dbReference>
<dbReference type="CDD" id="cd00305">
    <property type="entry name" value="Cu-Zn_Superoxide_Dismutase"/>
    <property type="match status" value="1"/>
</dbReference>
<evidence type="ECO:0000256" key="9">
    <source>
        <dbReference type="SAM" id="SignalP"/>
    </source>
</evidence>
<dbReference type="EC" id="1.15.1.1" evidence="7"/>
<gene>
    <name evidence="11" type="ORF">CC1G_07167</name>
</gene>
<protein>
    <recommendedName>
        <fullName evidence="7">Superoxide dismutase [Cu-Zn]</fullName>
        <ecNumber evidence="7">1.15.1.1</ecNumber>
    </recommendedName>
</protein>
<dbReference type="InterPro" id="IPR036423">
    <property type="entry name" value="SOD-like_Cu/Zn_dom_sf"/>
</dbReference>
<dbReference type="eggNOG" id="KOG0441">
    <property type="taxonomic scope" value="Eukaryota"/>
</dbReference>
<evidence type="ECO:0000256" key="3">
    <source>
        <dbReference type="ARBA" id="ARBA00022833"/>
    </source>
</evidence>
<keyword evidence="2 7" id="KW-0479">Metal-binding</keyword>
<keyword evidence="6 7" id="KW-0186">Copper</keyword>
<evidence type="ECO:0000256" key="5">
    <source>
        <dbReference type="ARBA" id="ARBA00023002"/>
    </source>
</evidence>
<dbReference type="Pfam" id="PF00080">
    <property type="entry name" value="Sod_Cu"/>
    <property type="match status" value="1"/>
</dbReference>
<dbReference type="AlphaFoldDB" id="A8NRB5"/>
<name>A8NRB5_COPC7</name>
<feature type="domain" description="Superoxide dismutase copper/zinc binding" evidence="10">
    <location>
        <begin position="50"/>
        <end position="185"/>
    </location>
</feature>
<evidence type="ECO:0000256" key="2">
    <source>
        <dbReference type="ARBA" id="ARBA00022723"/>
    </source>
</evidence>
<dbReference type="PRINTS" id="PR00068">
    <property type="entry name" value="CUZNDISMTASE"/>
</dbReference>
<keyword evidence="5 7" id="KW-0560">Oxidoreductase</keyword>
<evidence type="ECO:0000313" key="11">
    <source>
        <dbReference type="EMBL" id="EAU86088.1"/>
    </source>
</evidence>
<organism evidence="11 12">
    <name type="scientific">Coprinopsis cinerea (strain Okayama-7 / 130 / ATCC MYA-4618 / FGSC 9003)</name>
    <name type="common">Inky cap fungus</name>
    <name type="synonym">Hormographiella aspergillata</name>
    <dbReference type="NCBI Taxonomy" id="240176"/>
    <lineage>
        <taxon>Eukaryota</taxon>
        <taxon>Fungi</taxon>
        <taxon>Dikarya</taxon>
        <taxon>Basidiomycota</taxon>
        <taxon>Agaricomycotina</taxon>
        <taxon>Agaricomycetes</taxon>
        <taxon>Agaricomycetidae</taxon>
        <taxon>Agaricales</taxon>
        <taxon>Agaricineae</taxon>
        <taxon>Psathyrellaceae</taxon>
        <taxon>Coprinopsis</taxon>
    </lineage>
</organism>
<evidence type="ECO:0000256" key="4">
    <source>
        <dbReference type="ARBA" id="ARBA00022862"/>
    </source>
</evidence>
<dbReference type="Gene3D" id="2.60.40.200">
    <property type="entry name" value="Superoxide dismutase, copper/zinc binding domain"/>
    <property type="match status" value="1"/>
</dbReference>
<dbReference type="InterPro" id="IPR024134">
    <property type="entry name" value="SOD_Cu/Zn_/chaperone"/>
</dbReference>
<evidence type="ECO:0000313" key="12">
    <source>
        <dbReference type="Proteomes" id="UP000001861"/>
    </source>
</evidence>
<comment type="catalytic activity">
    <reaction evidence="7">
        <text>2 superoxide + 2 H(+) = H2O2 + O2</text>
        <dbReference type="Rhea" id="RHEA:20696"/>
        <dbReference type="ChEBI" id="CHEBI:15378"/>
        <dbReference type="ChEBI" id="CHEBI:15379"/>
        <dbReference type="ChEBI" id="CHEBI:16240"/>
        <dbReference type="ChEBI" id="CHEBI:18421"/>
        <dbReference type="EC" id="1.15.1.1"/>
    </reaction>
</comment>
<dbReference type="PROSITE" id="PS00332">
    <property type="entry name" value="SOD_CU_ZN_2"/>
    <property type="match status" value="1"/>
</dbReference>
<feature type="signal peptide" evidence="9">
    <location>
        <begin position="1"/>
        <end position="20"/>
    </location>
</feature>
<dbReference type="Proteomes" id="UP000001861">
    <property type="component" value="Unassembled WGS sequence"/>
</dbReference>
<evidence type="ECO:0000256" key="1">
    <source>
        <dbReference type="ARBA" id="ARBA00010457"/>
    </source>
</evidence>
<comment type="similarity">
    <text evidence="1 7">Belongs to the Cu-Zn superoxide dismutase family.</text>
</comment>
<comment type="cofactor">
    <cofactor evidence="7">
        <name>Cu cation</name>
        <dbReference type="ChEBI" id="CHEBI:23378"/>
    </cofactor>
    <text evidence="7">Binds 1 copper ion per subunit.</text>
</comment>
<dbReference type="PROSITE" id="PS00087">
    <property type="entry name" value="SOD_CU_ZN_1"/>
    <property type="match status" value="1"/>
</dbReference>
<dbReference type="OMA" id="CGTIWIK"/>
<reference evidence="11 12" key="1">
    <citation type="journal article" date="2010" name="Proc. Natl. Acad. Sci. U.S.A.">
        <title>Insights into evolution of multicellular fungi from the assembled chromosomes of the mushroom Coprinopsis cinerea (Coprinus cinereus).</title>
        <authorList>
            <person name="Stajich J.E."/>
            <person name="Wilke S.K."/>
            <person name="Ahren D."/>
            <person name="Au C.H."/>
            <person name="Birren B.W."/>
            <person name="Borodovsky M."/>
            <person name="Burns C."/>
            <person name="Canback B."/>
            <person name="Casselton L.A."/>
            <person name="Cheng C.K."/>
            <person name="Deng J."/>
            <person name="Dietrich F.S."/>
            <person name="Fargo D.C."/>
            <person name="Farman M.L."/>
            <person name="Gathman A.C."/>
            <person name="Goldberg J."/>
            <person name="Guigo R."/>
            <person name="Hoegger P.J."/>
            <person name="Hooker J.B."/>
            <person name="Huggins A."/>
            <person name="James T.Y."/>
            <person name="Kamada T."/>
            <person name="Kilaru S."/>
            <person name="Kodira C."/>
            <person name="Kues U."/>
            <person name="Kupfer D."/>
            <person name="Kwan H.S."/>
            <person name="Lomsadze A."/>
            <person name="Li W."/>
            <person name="Lilly W.W."/>
            <person name="Ma L.J."/>
            <person name="Mackey A.J."/>
            <person name="Manning G."/>
            <person name="Martin F."/>
            <person name="Muraguchi H."/>
            <person name="Natvig D.O."/>
            <person name="Palmerini H."/>
            <person name="Ramesh M.A."/>
            <person name="Rehmeyer C.J."/>
            <person name="Roe B.A."/>
            <person name="Shenoy N."/>
            <person name="Stanke M."/>
            <person name="Ter-Hovhannisyan V."/>
            <person name="Tunlid A."/>
            <person name="Velagapudi R."/>
            <person name="Vision T.J."/>
            <person name="Zeng Q."/>
            <person name="Zolan M.E."/>
            <person name="Pukkila P.J."/>
        </authorList>
    </citation>
    <scope>NUCLEOTIDE SEQUENCE [LARGE SCALE GENOMIC DNA]</scope>
    <source>
        <strain evidence="12">Okayama-7 / 130 / ATCC MYA-4618 / FGSC 9003</strain>
    </source>
</reference>
<feature type="region of interest" description="Disordered" evidence="8">
    <location>
        <begin position="87"/>
        <end position="115"/>
    </location>
</feature>
<evidence type="ECO:0000256" key="8">
    <source>
        <dbReference type="SAM" id="MobiDB-lite"/>
    </source>
</evidence>
<comment type="function">
    <text evidence="7">Destroys radicals which are normally produced within the cells and which are toxic to biological systems.</text>
</comment>
<dbReference type="VEuPathDB" id="FungiDB:CC1G_07167"/>
<dbReference type="InterPro" id="IPR001424">
    <property type="entry name" value="SOD_Cu_Zn_dom"/>
</dbReference>
<proteinExistence type="inferred from homology"/>
<evidence type="ECO:0000256" key="7">
    <source>
        <dbReference type="RuleBase" id="RU000393"/>
    </source>
</evidence>
<dbReference type="FunCoup" id="A8NRB5">
    <property type="interactions" value="171"/>
</dbReference>
<dbReference type="EMBL" id="AACS02000008">
    <property type="protein sequence ID" value="EAU86088.1"/>
    <property type="molecule type" value="Genomic_DNA"/>
</dbReference>
<dbReference type="GO" id="GO:0004784">
    <property type="term" value="F:superoxide dismutase activity"/>
    <property type="evidence" value="ECO:0007669"/>
    <property type="project" value="UniProtKB-EC"/>
</dbReference>
<dbReference type="KEGG" id="cci:CC1G_07167"/>
<evidence type="ECO:0000256" key="6">
    <source>
        <dbReference type="ARBA" id="ARBA00023008"/>
    </source>
</evidence>
<dbReference type="GeneID" id="6012278"/>
<accession>A8NRB5</accession>
<keyword evidence="9" id="KW-0732">Signal</keyword>
<dbReference type="InParanoid" id="A8NRB5"/>
<dbReference type="GO" id="GO:0005507">
    <property type="term" value="F:copper ion binding"/>
    <property type="evidence" value="ECO:0007669"/>
    <property type="project" value="InterPro"/>
</dbReference>
<comment type="caution">
    <text evidence="11">The sequence shown here is derived from an EMBL/GenBank/DDBJ whole genome shotgun (WGS) entry which is preliminary data.</text>
</comment>
<sequence length="193" mass="19921">MQSAPFLALLLASLAAPVYGTFWGWGGASPVSPPTVKKAVVVLQGTGTASGIVYFEQPHKFAPVKITGNLTGLDANSLRGFHVHQAGDTSQGCGSAGPHFNPLNKKHGGPTDKERHVGDLGNIQTNEEGVAILDFQDKVISLNGPFSIVGRAVVLHAGTDDLGRGGHNDSLTTGNAGGRSACGVVGNYRRVSL</sequence>
<feature type="chain" id="PRO_5002727434" description="Superoxide dismutase [Cu-Zn]" evidence="9">
    <location>
        <begin position="21"/>
        <end position="193"/>
    </location>
</feature>
<keyword evidence="3 7" id="KW-0862">Zinc</keyword>
<dbReference type="OrthoDB" id="2015551at2759"/>